<feature type="transmembrane region" description="Helical" evidence="1">
    <location>
        <begin position="259"/>
        <end position="281"/>
    </location>
</feature>
<reference evidence="2 3" key="1">
    <citation type="submission" date="2019-03" db="EMBL/GenBank/DDBJ databases">
        <title>Genomics of glacier-inhabiting Cryobacterium strains.</title>
        <authorList>
            <person name="Liu Q."/>
            <person name="Xin Y.-H."/>
        </authorList>
    </citation>
    <scope>NUCLEOTIDE SEQUENCE [LARGE SCALE GENOMIC DNA]</scope>
    <source>
        <strain evidence="3">TMT1-22</strain>
    </source>
</reference>
<keyword evidence="1" id="KW-1133">Transmembrane helix</keyword>
<gene>
    <name evidence="2" type="ORF">E3O49_06765</name>
</gene>
<organism evidence="2 3">
    <name type="scientific">Cryobacterium shii</name>
    <dbReference type="NCBI Taxonomy" id="1259235"/>
    <lineage>
        <taxon>Bacteria</taxon>
        <taxon>Bacillati</taxon>
        <taxon>Actinomycetota</taxon>
        <taxon>Actinomycetes</taxon>
        <taxon>Micrococcales</taxon>
        <taxon>Microbacteriaceae</taxon>
        <taxon>Cryobacterium</taxon>
    </lineage>
</organism>
<comment type="caution">
    <text evidence="2">The sequence shown here is derived from an EMBL/GenBank/DDBJ whole genome shotgun (WGS) entry which is preliminary data.</text>
</comment>
<feature type="transmembrane region" description="Helical" evidence="1">
    <location>
        <begin position="458"/>
        <end position="479"/>
    </location>
</feature>
<feature type="transmembrane region" description="Helical" evidence="1">
    <location>
        <begin position="301"/>
        <end position="321"/>
    </location>
</feature>
<name>A0AAQ2C772_9MICO</name>
<protein>
    <submittedName>
        <fullName evidence="2">Uncharacterized protein</fullName>
    </submittedName>
</protein>
<feature type="transmembrane region" description="Helical" evidence="1">
    <location>
        <begin position="224"/>
        <end position="247"/>
    </location>
</feature>
<dbReference type="AlphaFoldDB" id="A0AAQ2C772"/>
<accession>A0AAQ2C772</accession>
<sequence length="488" mass="51543">MKFLVSVFRQSGWACGLGVLAFGYGLYCRQLIVSGSSSSTSVGFWDVVLETVGNPQFIIFVLLAAWLLHAILRGGQETAPQRLLRLGTYRKVLAAGTDQASWHLVGMAVVIILAIVVAAYGLPLVSAPSSGLGPQTVSGAFSTVGVPASVASIWQVLQLGLALLVVRVTFTAIRIHVQKPAIEAALAILIWLWAATSTIGLFDKNSPLNAGLYFQAVSAVAQPAAYAGAVLTMGLIGALAMVAALAADARRTKLWRLHVSPAGLQALAVLVVLSLTMQISIPKESSLFGSISFALQGNSGTIVQYLLSTLVFPGYALVFALGQQESTGSWRAVTLIREGSFGGMLRKVAAREFRRALVYLLFVLLVATAAYFVLGGRDVSLPPQGLGIWTYQFFINGLGQLSFYLLLVYAAEVAFGTRLAALISIGLVVVLSPPNIAVGRWLPVQQSAMSLASGGWEAVLPATASLLLAGVSIAVALGLRIRKRHIVI</sequence>
<dbReference type="EMBL" id="SOFY01000031">
    <property type="protein sequence ID" value="TFC48906.1"/>
    <property type="molecule type" value="Genomic_DNA"/>
</dbReference>
<keyword evidence="1" id="KW-0472">Membrane</keyword>
<proteinExistence type="predicted"/>
<dbReference type="RefSeq" id="WP_134451207.1">
    <property type="nucleotide sequence ID" value="NZ_SOFY01000031.1"/>
</dbReference>
<evidence type="ECO:0000313" key="3">
    <source>
        <dbReference type="Proteomes" id="UP000297403"/>
    </source>
</evidence>
<keyword evidence="3" id="KW-1185">Reference proteome</keyword>
<feature type="transmembrane region" description="Helical" evidence="1">
    <location>
        <begin position="12"/>
        <end position="32"/>
    </location>
</feature>
<feature type="transmembrane region" description="Helical" evidence="1">
    <location>
        <begin position="52"/>
        <end position="72"/>
    </location>
</feature>
<evidence type="ECO:0000256" key="1">
    <source>
        <dbReference type="SAM" id="Phobius"/>
    </source>
</evidence>
<evidence type="ECO:0000313" key="2">
    <source>
        <dbReference type="EMBL" id="TFC48906.1"/>
    </source>
</evidence>
<dbReference type="Proteomes" id="UP000297403">
    <property type="component" value="Unassembled WGS sequence"/>
</dbReference>
<feature type="transmembrane region" description="Helical" evidence="1">
    <location>
        <begin position="182"/>
        <end position="202"/>
    </location>
</feature>
<feature type="transmembrane region" description="Helical" evidence="1">
    <location>
        <begin position="151"/>
        <end position="170"/>
    </location>
</feature>
<feature type="transmembrane region" description="Helical" evidence="1">
    <location>
        <begin position="100"/>
        <end position="122"/>
    </location>
</feature>
<feature type="transmembrane region" description="Helical" evidence="1">
    <location>
        <begin position="356"/>
        <end position="374"/>
    </location>
</feature>
<feature type="transmembrane region" description="Helical" evidence="1">
    <location>
        <begin position="419"/>
        <end position="438"/>
    </location>
</feature>
<feature type="transmembrane region" description="Helical" evidence="1">
    <location>
        <begin position="386"/>
        <end position="407"/>
    </location>
</feature>
<keyword evidence="1" id="KW-0812">Transmembrane</keyword>